<accession>A0A7W6LCT1</accession>
<protein>
    <submittedName>
        <fullName evidence="3">Molybdenum cofactor cytidylyltransferase</fullName>
        <ecNumber evidence="3">2.7.7.76</ecNumber>
    </submittedName>
</protein>
<dbReference type="SUPFAM" id="SSF53448">
    <property type="entry name" value="Nucleotide-diphospho-sugar transferases"/>
    <property type="match status" value="1"/>
</dbReference>
<dbReference type="EC" id="2.7.7.76" evidence="3"/>
<evidence type="ECO:0000313" key="4">
    <source>
        <dbReference type="Proteomes" id="UP000519897"/>
    </source>
</evidence>
<keyword evidence="4" id="KW-1185">Reference proteome</keyword>
<dbReference type="PIRSF" id="PIRSF036626">
    <property type="entry name" value="MPTBd_MobAlike"/>
    <property type="match status" value="1"/>
</dbReference>
<dbReference type="Gene3D" id="3.40.980.10">
    <property type="entry name" value="MoaB/Mog-like domain"/>
    <property type="match status" value="1"/>
</dbReference>
<comment type="caution">
    <text evidence="3">The sequence shown here is derived from an EMBL/GenBank/DDBJ whole genome shotgun (WGS) entry which is preliminary data.</text>
</comment>
<keyword evidence="3" id="KW-0548">Nucleotidyltransferase</keyword>
<dbReference type="EMBL" id="JACIEC010000001">
    <property type="protein sequence ID" value="MBB4142010.1"/>
    <property type="molecule type" value="Genomic_DNA"/>
</dbReference>
<proteinExistence type="predicted"/>
<evidence type="ECO:0000313" key="3">
    <source>
        <dbReference type="EMBL" id="MBB4142010.1"/>
    </source>
</evidence>
<dbReference type="InterPro" id="IPR029044">
    <property type="entry name" value="Nucleotide-diphossugar_trans"/>
</dbReference>
<organism evidence="3 4">
    <name type="scientific">Rhizobium rhizoryzae</name>
    <dbReference type="NCBI Taxonomy" id="451876"/>
    <lineage>
        <taxon>Bacteria</taxon>
        <taxon>Pseudomonadati</taxon>
        <taxon>Pseudomonadota</taxon>
        <taxon>Alphaproteobacteria</taxon>
        <taxon>Hyphomicrobiales</taxon>
        <taxon>Rhizobiaceae</taxon>
        <taxon>Rhizobium/Agrobacterium group</taxon>
        <taxon>Rhizobium</taxon>
    </lineage>
</organism>
<dbReference type="GO" id="GO:0061602">
    <property type="term" value="F:molybdenum cofactor cytidylyltransferase activity"/>
    <property type="evidence" value="ECO:0007669"/>
    <property type="project" value="UniProtKB-EC"/>
</dbReference>
<keyword evidence="3" id="KW-0808">Transferase</keyword>
<feature type="domain" description="MobA-like NTP transferase" evidence="2">
    <location>
        <begin position="348"/>
        <end position="509"/>
    </location>
</feature>
<dbReference type="Proteomes" id="UP000519897">
    <property type="component" value="Unassembled WGS sequence"/>
</dbReference>
<reference evidence="3 4" key="1">
    <citation type="submission" date="2020-08" db="EMBL/GenBank/DDBJ databases">
        <title>Genomic Encyclopedia of Type Strains, Phase IV (KMG-IV): sequencing the most valuable type-strain genomes for metagenomic binning, comparative biology and taxonomic classification.</title>
        <authorList>
            <person name="Goeker M."/>
        </authorList>
    </citation>
    <scope>NUCLEOTIDE SEQUENCE [LARGE SCALE GENOMIC DNA]</scope>
    <source>
        <strain evidence="3 4">DSM 29514</strain>
    </source>
</reference>
<dbReference type="InterPro" id="IPR036425">
    <property type="entry name" value="MoaB/Mog-like_dom_sf"/>
</dbReference>
<dbReference type="InterPro" id="IPR025877">
    <property type="entry name" value="MobA-like_NTP_Trfase"/>
</dbReference>
<dbReference type="Pfam" id="PF12804">
    <property type="entry name" value="NTP_transf_3"/>
    <property type="match status" value="1"/>
</dbReference>
<evidence type="ECO:0000259" key="2">
    <source>
        <dbReference type="Pfam" id="PF12804"/>
    </source>
</evidence>
<gene>
    <name evidence="3" type="ORF">GGQ72_000509</name>
</gene>
<dbReference type="InterPro" id="IPR012184">
    <property type="entry name" value="Bifunc_Mopterin-bd"/>
</dbReference>
<dbReference type="Gene3D" id="3.90.550.10">
    <property type="entry name" value="Spore Coat Polysaccharide Biosynthesis Protein SpsA, Chain A"/>
    <property type="match status" value="1"/>
</dbReference>
<dbReference type="AlphaFoldDB" id="A0A7W6LCT1"/>
<dbReference type="RefSeq" id="WP_165135737.1">
    <property type="nucleotide sequence ID" value="NZ_CP049250.1"/>
</dbReference>
<dbReference type="SUPFAM" id="SSF53218">
    <property type="entry name" value="Molybdenum cofactor biosynthesis proteins"/>
    <property type="match status" value="1"/>
</dbReference>
<dbReference type="CDD" id="cd04182">
    <property type="entry name" value="GT_2_like_f"/>
    <property type="match status" value="1"/>
</dbReference>
<dbReference type="PANTHER" id="PTHR43777">
    <property type="entry name" value="MOLYBDENUM COFACTOR CYTIDYLYLTRANSFERASE"/>
    <property type="match status" value="1"/>
</dbReference>
<name>A0A7W6LCT1_9HYPH</name>
<dbReference type="CDD" id="cd03522">
    <property type="entry name" value="MoeA_like"/>
    <property type="match status" value="1"/>
</dbReference>
<keyword evidence="1" id="KW-0460">Magnesium</keyword>
<dbReference type="PANTHER" id="PTHR43777:SF1">
    <property type="entry name" value="MOLYBDENUM COFACTOR CYTIDYLYLTRANSFERASE"/>
    <property type="match status" value="1"/>
</dbReference>
<evidence type="ECO:0000256" key="1">
    <source>
        <dbReference type="ARBA" id="ARBA00022842"/>
    </source>
</evidence>
<sequence length="543" mass="57802">MKFGPVGVEEAQGAILAHSMMVATGKLQKGRRLSAIDVEALRDHGVKHVIVARLDHDDLTEDEAAEQLARLLQRENLRLSPAATGRVNVYATRKGLFRADKQLVDRFNRVDPAITLACLKDYSQVSDGDMVATIKIIPLGVSKRLVDQAAEILTLADAVTVHAFQPHSVALIQTQLPSVKPSVLDKTVQVLRRRLAPSGSVIVSERRVVHEENAVARAILDAEREFDGSGPRMIILFGASAVCDAEDVLPNALRLAGGIVDHVGLPVDPGNLLVLGHKADTAIIVAPGCARSPKENGFDWVLDRILAGQPPTPDDLMGLGVGGLLMEIPSRPQPRELAGHAHKLQLGVVLLAAGQARRMARAGHKLLAEFDGVPLVRRMAERAVKADIGPVTVVTGYRAIDVSAALEGLDVEILHNELFETGMASSIKCGLSSASRQQCDGLMVVLADMPGITSHDLKALADAFVQAEGRAIVRAVASGKRGNPVILPRATFDDLELLDGDVGARHVIETCGLPIIDVELGASAHLDVDTPEAVERAGGILRG</sequence>